<dbReference type="AlphaFoldDB" id="A0AAD5EHG7"/>
<evidence type="ECO:0000256" key="1">
    <source>
        <dbReference type="SAM" id="SignalP"/>
    </source>
</evidence>
<dbReference type="RefSeq" id="XP_051447359.1">
    <property type="nucleotide sequence ID" value="XM_051584538.1"/>
</dbReference>
<dbReference type="EMBL" id="MU620901">
    <property type="protein sequence ID" value="KAI8582355.1"/>
    <property type="molecule type" value="Genomic_DNA"/>
</dbReference>
<feature type="chain" id="PRO_5042114926" description="Polysaccharide lyase 14 domain-containing protein" evidence="1">
    <location>
        <begin position="24"/>
        <end position="130"/>
    </location>
</feature>
<reference evidence="3" key="2">
    <citation type="journal article" date="2022" name="Proc. Natl. Acad. Sci. U.S.A.">
        <title>Diploid-dominant life cycles characterize the early evolution of Fungi.</title>
        <authorList>
            <person name="Amses K.R."/>
            <person name="Simmons D.R."/>
            <person name="Longcore J.E."/>
            <person name="Mondo S.J."/>
            <person name="Seto K."/>
            <person name="Jeronimo G.H."/>
            <person name="Bonds A.E."/>
            <person name="Quandt C.A."/>
            <person name="Davis W.J."/>
            <person name="Chang Y."/>
            <person name="Federici B.A."/>
            <person name="Kuo A."/>
            <person name="LaButti K."/>
            <person name="Pangilinan J."/>
            <person name="Andreopoulos W."/>
            <person name="Tritt A."/>
            <person name="Riley R."/>
            <person name="Hundley H."/>
            <person name="Johnson J."/>
            <person name="Lipzen A."/>
            <person name="Barry K."/>
            <person name="Lang B.F."/>
            <person name="Cuomo C.A."/>
            <person name="Buchler N.E."/>
            <person name="Grigoriev I.V."/>
            <person name="Spatafora J.W."/>
            <person name="Stajich J.E."/>
            <person name="James T.Y."/>
        </authorList>
    </citation>
    <scope>NUCLEOTIDE SEQUENCE</scope>
    <source>
        <strain evidence="3">AG</strain>
    </source>
</reference>
<dbReference type="Gene3D" id="2.60.120.200">
    <property type="match status" value="1"/>
</dbReference>
<dbReference type="InterPro" id="IPR048958">
    <property type="entry name" value="Polysacc_lyase_14"/>
</dbReference>
<dbReference type="Pfam" id="PF21294">
    <property type="entry name" value="Polysacc_lyase_14"/>
    <property type="match status" value="1"/>
</dbReference>
<accession>A0AAD5EHG7</accession>
<feature type="signal peptide" evidence="1">
    <location>
        <begin position="1"/>
        <end position="23"/>
    </location>
</feature>
<reference evidence="3" key="1">
    <citation type="submission" date="2021-06" db="EMBL/GenBank/DDBJ databases">
        <authorList>
            <consortium name="DOE Joint Genome Institute"/>
            <person name="Mondo S.J."/>
            <person name="Amses K.R."/>
            <person name="Simmons D.R."/>
            <person name="Longcore J.E."/>
            <person name="Seto K."/>
            <person name="Alves G.H."/>
            <person name="Bonds A.E."/>
            <person name="Quandt C.A."/>
            <person name="Davis W.J."/>
            <person name="Chang Y."/>
            <person name="Letcher P.M."/>
            <person name="Powell M.J."/>
            <person name="Kuo A."/>
            <person name="Labutti K."/>
            <person name="Pangilinan J."/>
            <person name="Andreopoulos W."/>
            <person name="Tritt A."/>
            <person name="Riley R."/>
            <person name="Hundley H."/>
            <person name="Johnson J."/>
            <person name="Lipzen A."/>
            <person name="Barry K."/>
            <person name="Berbee M.L."/>
            <person name="Buchler N.E."/>
            <person name="Grigoriev I.V."/>
            <person name="Spatafora J.W."/>
            <person name="Stajich J.E."/>
            <person name="James T.Y."/>
        </authorList>
    </citation>
    <scope>NUCLEOTIDE SEQUENCE</scope>
    <source>
        <strain evidence="3">AG</strain>
    </source>
</reference>
<gene>
    <name evidence="3" type="ORF">K450DRAFT_197087</name>
</gene>
<proteinExistence type="predicted"/>
<keyword evidence="1" id="KW-0732">Signal</keyword>
<evidence type="ECO:0000313" key="3">
    <source>
        <dbReference type="EMBL" id="KAI8582355.1"/>
    </source>
</evidence>
<sequence>MYLKNTVLLFLLAVFSNTKISVGATADTKWSFLNWNKDSAISWEEKWKIDHWAYPRDHQQDITIVNDPQYETIKVLRVTYPKDSYNPSSFPVGGVGFYAKPIPIPEKARIIKLTYQVYFPYTFEWKLGML</sequence>
<feature type="domain" description="Polysaccharide lyase 14" evidence="2">
    <location>
        <begin position="72"/>
        <end position="128"/>
    </location>
</feature>
<keyword evidence="4" id="KW-1185">Reference proteome</keyword>
<evidence type="ECO:0000313" key="4">
    <source>
        <dbReference type="Proteomes" id="UP001206595"/>
    </source>
</evidence>
<dbReference type="Proteomes" id="UP001206595">
    <property type="component" value="Unassembled WGS sequence"/>
</dbReference>
<evidence type="ECO:0000259" key="2">
    <source>
        <dbReference type="Pfam" id="PF21294"/>
    </source>
</evidence>
<comment type="caution">
    <text evidence="3">The sequence shown here is derived from an EMBL/GenBank/DDBJ whole genome shotgun (WGS) entry which is preliminary data.</text>
</comment>
<organism evidence="3 4">
    <name type="scientific">Umbelopsis ramanniana AG</name>
    <dbReference type="NCBI Taxonomy" id="1314678"/>
    <lineage>
        <taxon>Eukaryota</taxon>
        <taxon>Fungi</taxon>
        <taxon>Fungi incertae sedis</taxon>
        <taxon>Mucoromycota</taxon>
        <taxon>Mucoromycotina</taxon>
        <taxon>Umbelopsidomycetes</taxon>
        <taxon>Umbelopsidales</taxon>
        <taxon>Umbelopsidaceae</taxon>
        <taxon>Umbelopsis</taxon>
    </lineage>
</organism>
<name>A0AAD5EHG7_UMBRA</name>
<dbReference type="GeneID" id="75909888"/>
<protein>
    <recommendedName>
        <fullName evidence="2">Polysaccharide lyase 14 domain-containing protein</fullName>
    </recommendedName>
</protein>